<dbReference type="GO" id="GO:0003677">
    <property type="term" value="F:DNA binding"/>
    <property type="evidence" value="ECO:0007669"/>
    <property type="project" value="UniProtKB-KW"/>
</dbReference>
<proteinExistence type="inferred from homology"/>
<evidence type="ECO:0000313" key="5">
    <source>
        <dbReference type="EMBL" id="SPQ00790.1"/>
    </source>
</evidence>
<organism evidence="5 6">
    <name type="scientific">Candidatus Sulfobium mesophilum</name>
    <dbReference type="NCBI Taxonomy" id="2016548"/>
    <lineage>
        <taxon>Bacteria</taxon>
        <taxon>Pseudomonadati</taxon>
        <taxon>Nitrospirota</taxon>
        <taxon>Nitrospiria</taxon>
        <taxon>Nitrospirales</taxon>
        <taxon>Nitrospiraceae</taxon>
        <taxon>Candidatus Sulfobium</taxon>
    </lineage>
</organism>
<dbReference type="InterPro" id="IPR004437">
    <property type="entry name" value="ParB/RepB/Spo0J"/>
</dbReference>
<dbReference type="Gene3D" id="3.90.1530.30">
    <property type="match status" value="1"/>
</dbReference>
<dbReference type="EMBL" id="OUUY01000079">
    <property type="protein sequence ID" value="SPQ00790.1"/>
    <property type="molecule type" value="Genomic_DNA"/>
</dbReference>
<dbReference type="PANTHER" id="PTHR33375">
    <property type="entry name" value="CHROMOSOME-PARTITIONING PROTEIN PARB-RELATED"/>
    <property type="match status" value="1"/>
</dbReference>
<dbReference type="SUPFAM" id="SSF109709">
    <property type="entry name" value="KorB DNA-binding domain-like"/>
    <property type="match status" value="1"/>
</dbReference>
<dbReference type="InterPro" id="IPR003115">
    <property type="entry name" value="ParB_N"/>
</dbReference>
<dbReference type="InterPro" id="IPR036086">
    <property type="entry name" value="ParB/Sulfiredoxin_sf"/>
</dbReference>
<dbReference type="Pfam" id="PF02195">
    <property type="entry name" value="ParB_N"/>
    <property type="match status" value="1"/>
</dbReference>
<dbReference type="SUPFAM" id="SSF110849">
    <property type="entry name" value="ParB/Sulfiredoxin"/>
    <property type="match status" value="1"/>
</dbReference>
<sequence length="276" mass="30852">MKAALGKGLNALIPEKGEEISYLDVDRIMPGKQQPRRVFHEESLKELAASIKERGVLQPVIVSRTGDGAFNLIAGERRWRASILAGLKKIPALIKNVASKDSLEIALIENIQREDLNPIETAEAFNRLVKDFELTQEDLAARVGKERATVANYLRLLKLPEEIKTMLYNGSLSMGHARALLSIEGRTRQVEAARKIIKSSLSVRETEVMARNISKPLKGSEKIQIDPQIASLEEKLIKHLGTKVHIVHKGKKGGKIEIEYFSLDEFDRLFEILMAG</sequence>
<dbReference type="GO" id="GO:0005694">
    <property type="term" value="C:chromosome"/>
    <property type="evidence" value="ECO:0007669"/>
    <property type="project" value="TreeGrafter"/>
</dbReference>
<dbReference type="FunFam" id="1.10.10.2830:FF:000001">
    <property type="entry name" value="Chromosome partitioning protein ParB"/>
    <property type="match status" value="1"/>
</dbReference>
<dbReference type="InterPro" id="IPR057240">
    <property type="entry name" value="ParB_dimer_C"/>
</dbReference>
<dbReference type="AlphaFoldDB" id="A0A2U3QHF2"/>
<keyword evidence="6" id="KW-1185">Reference proteome</keyword>
<evidence type="ECO:0000256" key="1">
    <source>
        <dbReference type="ARBA" id="ARBA00006295"/>
    </source>
</evidence>
<reference evidence="6" key="1">
    <citation type="submission" date="2018-03" db="EMBL/GenBank/DDBJ databases">
        <authorList>
            <person name="Zecchin S."/>
        </authorList>
    </citation>
    <scope>NUCLEOTIDE SEQUENCE [LARGE SCALE GENOMIC DNA]</scope>
</reference>
<evidence type="ECO:0000259" key="4">
    <source>
        <dbReference type="SMART" id="SM00470"/>
    </source>
</evidence>
<accession>A0A2U3QHF2</accession>
<keyword evidence="3" id="KW-0238">DNA-binding</keyword>
<dbReference type="SMART" id="SM00470">
    <property type="entry name" value="ParB"/>
    <property type="match status" value="1"/>
</dbReference>
<dbReference type="InterPro" id="IPR041468">
    <property type="entry name" value="HTH_ParB/Spo0J"/>
</dbReference>
<dbReference type="Pfam" id="PF17762">
    <property type="entry name" value="HTH_ParB"/>
    <property type="match status" value="1"/>
</dbReference>
<evidence type="ECO:0000256" key="2">
    <source>
        <dbReference type="ARBA" id="ARBA00022829"/>
    </source>
</evidence>
<dbReference type="GO" id="GO:0045881">
    <property type="term" value="P:positive regulation of sporulation resulting in formation of a cellular spore"/>
    <property type="evidence" value="ECO:0007669"/>
    <property type="project" value="TreeGrafter"/>
</dbReference>
<keyword evidence="2" id="KW-0159">Chromosome partition</keyword>
<evidence type="ECO:0000256" key="3">
    <source>
        <dbReference type="ARBA" id="ARBA00023125"/>
    </source>
</evidence>
<dbReference type="GO" id="GO:0007059">
    <property type="term" value="P:chromosome segregation"/>
    <property type="evidence" value="ECO:0007669"/>
    <property type="project" value="UniProtKB-KW"/>
</dbReference>
<evidence type="ECO:0000313" key="6">
    <source>
        <dbReference type="Proteomes" id="UP000245125"/>
    </source>
</evidence>
<dbReference type="FunFam" id="3.90.1530.30:FF:000001">
    <property type="entry name" value="Chromosome partitioning protein ParB"/>
    <property type="match status" value="1"/>
</dbReference>
<comment type="similarity">
    <text evidence="1">Belongs to the ParB family.</text>
</comment>
<feature type="domain" description="ParB-like N-terminal" evidence="4">
    <location>
        <begin position="21"/>
        <end position="111"/>
    </location>
</feature>
<dbReference type="CDD" id="cd16393">
    <property type="entry name" value="SPO0J_N"/>
    <property type="match status" value="1"/>
</dbReference>
<name>A0A2U3QHF2_9BACT</name>
<dbReference type="Pfam" id="PF23552">
    <property type="entry name" value="ParB_C"/>
    <property type="match status" value="1"/>
</dbReference>
<dbReference type="InterPro" id="IPR050336">
    <property type="entry name" value="Chromosome_partition/occlusion"/>
</dbReference>
<dbReference type="Gene3D" id="1.10.10.2830">
    <property type="match status" value="1"/>
</dbReference>
<protein>
    <submittedName>
        <fullName evidence="5">Putative chromosome-partitioning protein ParB</fullName>
    </submittedName>
</protein>
<dbReference type="OrthoDB" id="9802051at2"/>
<dbReference type="PANTHER" id="PTHR33375:SF1">
    <property type="entry name" value="CHROMOSOME-PARTITIONING PROTEIN PARB-RELATED"/>
    <property type="match status" value="1"/>
</dbReference>
<dbReference type="Proteomes" id="UP000245125">
    <property type="component" value="Unassembled WGS sequence"/>
</dbReference>
<dbReference type="NCBIfam" id="TIGR00180">
    <property type="entry name" value="parB_part"/>
    <property type="match status" value="1"/>
</dbReference>
<gene>
    <name evidence="5" type="primary">parB</name>
    <name evidence="5" type="ORF">NBG4_330007</name>
</gene>